<sequence>MRLHLFVQMALAIAAASPPAAATRSFTITGFDRIRVDGPYKVTLTNNVAPFARATGPLGALDRVSIDVQGRTLIVRPAVSAAAGNRSSQREGPVEIAVGTHELTQATVNGSGSLSIDKVRGLSFELSVQGAGGARIQRIDVDRLKLWLSGSGSSTVAGKAATLTTSVLGTALLDAAALTAKDATIAVEGTSTVRLNVADSAKVNARGPAIVELGGRPSCTLRAEGSSEVTGCR</sequence>
<evidence type="ECO:0000313" key="4">
    <source>
        <dbReference type="Proteomes" id="UP000502502"/>
    </source>
</evidence>
<dbReference type="AlphaFoldDB" id="A0A6G7ZL91"/>
<keyword evidence="4" id="KW-1185">Reference proteome</keyword>
<evidence type="ECO:0000313" key="3">
    <source>
        <dbReference type="EMBL" id="QIL01688.1"/>
    </source>
</evidence>
<proteinExistence type="predicted"/>
<evidence type="ECO:0000259" key="2">
    <source>
        <dbReference type="Pfam" id="PF10988"/>
    </source>
</evidence>
<dbReference type="Gene3D" id="2.160.20.120">
    <property type="match status" value="1"/>
</dbReference>
<accession>A0A6G7ZL91</accession>
<dbReference type="RefSeq" id="WP_166092481.1">
    <property type="nucleotide sequence ID" value="NZ_CP049871.1"/>
</dbReference>
<dbReference type="EMBL" id="CP049871">
    <property type="protein sequence ID" value="QIL01688.1"/>
    <property type="molecule type" value="Genomic_DNA"/>
</dbReference>
<dbReference type="Proteomes" id="UP000502502">
    <property type="component" value="Chromosome"/>
</dbReference>
<evidence type="ECO:0000256" key="1">
    <source>
        <dbReference type="SAM" id="SignalP"/>
    </source>
</evidence>
<dbReference type="Pfam" id="PF10988">
    <property type="entry name" value="DUF2807"/>
    <property type="match status" value="1"/>
</dbReference>
<feature type="chain" id="PRO_5026067264" description="Putative auto-transporter adhesin head GIN domain-containing protein" evidence="1">
    <location>
        <begin position="23"/>
        <end position="233"/>
    </location>
</feature>
<keyword evidence="1" id="KW-0732">Signal</keyword>
<dbReference type="InterPro" id="IPR021255">
    <property type="entry name" value="DUF2807"/>
</dbReference>
<reference evidence="3 4" key="1">
    <citation type="submission" date="2020-03" db="EMBL/GenBank/DDBJ databases">
        <title>Sphingomonas sp. nov., isolated from fish.</title>
        <authorList>
            <person name="Hyun D.-W."/>
            <person name="Bae J.-W."/>
        </authorList>
    </citation>
    <scope>NUCLEOTIDE SEQUENCE [LARGE SCALE GENOMIC DNA]</scope>
    <source>
        <strain evidence="3 4">HDW15C</strain>
    </source>
</reference>
<dbReference type="KEGG" id="ssin:G7078_02045"/>
<name>A0A6G7ZL91_9SPHN</name>
<protein>
    <recommendedName>
        <fullName evidence="2">Putative auto-transporter adhesin head GIN domain-containing protein</fullName>
    </recommendedName>
</protein>
<feature type="domain" description="Putative auto-transporter adhesin head GIN" evidence="2">
    <location>
        <begin position="31"/>
        <end position="217"/>
    </location>
</feature>
<feature type="signal peptide" evidence="1">
    <location>
        <begin position="1"/>
        <end position="22"/>
    </location>
</feature>
<organism evidence="3 4">
    <name type="scientific">Sphingomonas sinipercae</name>
    <dbReference type="NCBI Taxonomy" id="2714944"/>
    <lineage>
        <taxon>Bacteria</taxon>
        <taxon>Pseudomonadati</taxon>
        <taxon>Pseudomonadota</taxon>
        <taxon>Alphaproteobacteria</taxon>
        <taxon>Sphingomonadales</taxon>
        <taxon>Sphingomonadaceae</taxon>
        <taxon>Sphingomonas</taxon>
    </lineage>
</organism>
<gene>
    <name evidence="3" type="ORF">G7078_02045</name>
</gene>